<dbReference type="SUPFAM" id="SSF52540">
    <property type="entry name" value="P-loop containing nucleoside triphosphate hydrolases"/>
    <property type="match status" value="1"/>
</dbReference>
<reference evidence="6" key="1">
    <citation type="submission" date="2020-05" db="EMBL/GenBank/DDBJ databases">
        <title>Mycena genomes resolve the evolution of fungal bioluminescence.</title>
        <authorList>
            <person name="Tsai I.J."/>
        </authorList>
    </citation>
    <scope>NUCLEOTIDE SEQUENCE</scope>
    <source>
        <strain evidence="6">160909Yilan</strain>
    </source>
</reference>
<feature type="compositionally biased region" description="Basic and acidic residues" evidence="3">
    <location>
        <begin position="465"/>
        <end position="483"/>
    </location>
</feature>
<keyword evidence="6" id="KW-0378">Hydrolase</keyword>
<feature type="domain" description="Helicase ATP-binding" evidence="5">
    <location>
        <begin position="169"/>
        <end position="337"/>
    </location>
</feature>
<evidence type="ECO:0000313" key="7">
    <source>
        <dbReference type="Proteomes" id="UP000623467"/>
    </source>
</evidence>
<dbReference type="EMBL" id="JACAZH010000015">
    <property type="protein sequence ID" value="KAF7349704.1"/>
    <property type="molecule type" value="Genomic_DNA"/>
</dbReference>
<feature type="compositionally biased region" description="Acidic residues" evidence="3">
    <location>
        <begin position="127"/>
        <end position="137"/>
    </location>
</feature>
<feature type="compositionally biased region" description="Basic residues" evidence="3">
    <location>
        <begin position="100"/>
        <end position="124"/>
    </location>
</feature>
<feature type="compositionally biased region" description="Basic and acidic residues" evidence="3">
    <location>
        <begin position="138"/>
        <end position="153"/>
    </location>
</feature>
<dbReference type="PANTHER" id="PTHR10799">
    <property type="entry name" value="SNF2/RAD54 HELICASE FAMILY"/>
    <property type="match status" value="1"/>
</dbReference>
<feature type="region of interest" description="Disordered" evidence="3">
    <location>
        <begin position="453"/>
        <end position="483"/>
    </location>
</feature>
<organism evidence="6 7">
    <name type="scientific">Mycena sanguinolenta</name>
    <dbReference type="NCBI Taxonomy" id="230812"/>
    <lineage>
        <taxon>Eukaryota</taxon>
        <taxon>Fungi</taxon>
        <taxon>Dikarya</taxon>
        <taxon>Basidiomycota</taxon>
        <taxon>Agaricomycotina</taxon>
        <taxon>Agaricomycetes</taxon>
        <taxon>Agaricomycetidae</taxon>
        <taxon>Agaricales</taxon>
        <taxon>Marasmiineae</taxon>
        <taxon>Mycenaceae</taxon>
        <taxon>Mycena</taxon>
    </lineage>
</organism>
<dbReference type="Gene3D" id="3.40.50.10810">
    <property type="entry name" value="Tandem AAA-ATPase domain"/>
    <property type="match status" value="1"/>
</dbReference>
<feature type="region of interest" description="Disordered" evidence="3">
    <location>
        <begin position="80"/>
        <end position="166"/>
    </location>
</feature>
<evidence type="ECO:0000313" key="6">
    <source>
        <dbReference type="EMBL" id="KAF7349704.1"/>
    </source>
</evidence>
<dbReference type="InterPro" id="IPR014001">
    <property type="entry name" value="Helicase_ATP-bd"/>
</dbReference>
<dbReference type="OrthoDB" id="3022859at2759"/>
<keyword evidence="1" id="KW-0547">Nucleotide-binding</keyword>
<name>A0A8H7CTE5_9AGAR</name>
<feature type="compositionally biased region" description="Basic and acidic residues" evidence="3">
    <location>
        <begin position="80"/>
        <end position="91"/>
    </location>
</feature>
<dbReference type="SMART" id="SM00487">
    <property type="entry name" value="DEXDc"/>
    <property type="match status" value="1"/>
</dbReference>
<feature type="compositionally biased region" description="Acidic residues" evidence="3">
    <location>
        <begin position="40"/>
        <end position="51"/>
    </location>
</feature>
<feature type="region of interest" description="Disordered" evidence="3">
    <location>
        <begin position="1"/>
        <end position="51"/>
    </location>
</feature>
<dbReference type="AlphaFoldDB" id="A0A8H7CTE5"/>
<proteinExistence type="predicted"/>
<feature type="compositionally biased region" description="Low complexity" evidence="3">
    <location>
        <begin position="26"/>
        <end position="37"/>
    </location>
</feature>
<feature type="compositionally biased region" description="Low complexity" evidence="3">
    <location>
        <begin position="1"/>
        <end position="18"/>
    </location>
</feature>
<keyword evidence="6" id="KW-0347">Helicase</keyword>
<accession>A0A8H7CTE5</accession>
<evidence type="ECO:0000256" key="1">
    <source>
        <dbReference type="ARBA" id="ARBA00022741"/>
    </source>
</evidence>
<dbReference type="InterPro" id="IPR038718">
    <property type="entry name" value="SNF2-like_sf"/>
</dbReference>
<feature type="transmembrane region" description="Helical" evidence="4">
    <location>
        <begin position="406"/>
        <end position="425"/>
    </location>
</feature>
<protein>
    <submittedName>
        <fullName evidence="6">Lymphocyte-specific helicase</fullName>
    </submittedName>
</protein>
<dbReference type="InterPro" id="IPR000330">
    <property type="entry name" value="SNF2_N"/>
</dbReference>
<dbReference type="GO" id="GO:0005524">
    <property type="term" value="F:ATP binding"/>
    <property type="evidence" value="ECO:0007669"/>
    <property type="project" value="InterPro"/>
</dbReference>
<dbReference type="Pfam" id="PF00176">
    <property type="entry name" value="SNF2-rel_dom"/>
    <property type="match status" value="1"/>
</dbReference>
<keyword evidence="2" id="KW-0067">ATP-binding</keyword>
<keyword evidence="7" id="KW-1185">Reference proteome</keyword>
<evidence type="ECO:0000256" key="3">
    <source>
        <dbReference type="SAM" id="MobiDB-lite"/>
    </source>
</evidence>
<evidence type="ECO:0000259" key="5">
    <source>
        <dbReference type="SMART" id="SM00487"/>
    </source>
</evidence>
<comment type="caution">
    <text evidence="6">The sequence shown here is derived from an EMBL/GenBank/DDBJ whole genome shotgun (WGS) entry which is preliminary data.</text>
</comment>
<sequence length="513" mass="56052">MSTSPPLTSLSSSGLSTPARMWESVPPSSTAASSPAPDLDCLDADEAEADKEDEAMLSRLEHVLERSTLYSSILKQQMDDARELHARERAEAAASPSKSAKSKLKAKTKAGKGKGRGRFAKRRKVVDEEDECAAEEERESKEQESKEGEAKEGEGEEEGSAFPQPALVTGARMKDYQLEGLQWMVGLHEQGISGILADEMGLGKTLQTIAFAAHLRAKCTRPFLVVCPLSVLHNWCEEFKRFAPAVSGSFSFSVFQAFSLLSVSGFSVASVECRGFRLPLGLLLLFWLRALFFHSREGRCRRLWPPPVLVLAPRRADEQDESILLVGSRFGPTFTISLRPGPVPFASFILYSSHGGTIVAVTFFLWCQYSYHFFRGYGCFSRLGASTLISQRRLHLHLPSHFSSSAFGLFLILRLFWLSLPLIVICPGRGDVGVGVGDCLLLVRLGRAAAPAANQDGGWQGTSRASRDEEEKAAEHSTHEHSAVGERLSLLSGTSSISRIQPTLGFGLVLCLS</sequence>
<feature type="transmembrane region" description="Helical" evidence="4">
    <location>
        <begin position="345"/>
        <end position="366"/>
    </location>
</feature>
<gene>
    <name evidence="6" type="ORF">MSAN_01697200</name>
</gene>
<keyword evidence="4" id="KW-1133">Transmembrane helix</keyword>
<evidence type="ECO:0000256" key="2">
    <source>
        <dbReference type="ARBA" id="ARBA00022840"/>
    </source>
</evidence>
<keyword evidence="4" id="KW-0472">Membrane</keyword>
<dbReference type="InterPro" id="IPR027417">
    <property type="entry name" value="P-loop_NTPase"/>
</dbReference>
<keyword evidence="4" id="KW-0812">Transmembrane</keyword>
<evidence type="ECO:0000256" key="4">
    <source>
        <dbReference type="SAM" id="Phobius"/>
    </source>
</evidence>
<dbReference type="GO" id="GO:0004386">
    <property type="term" value="F:helicase activity"/>
    <property type="evidence" value="ECO:0007669"/>
    <property type="project" value="UniProtKB-KW"/>
</dbReference>
<dbReference type="Proteomes" id="UP000623467">
    <property type="component" value="Unassembled WGS sequence"/>
</dbReference>